<keyword evidence="8" id="KW-1185">Reference proteome</keyword>
<dbReference type="GO" id="GO:0043531">
    <property type="term" value="F:ADP binding"/>
    <property type="evidence" value="ECO:0007669"/>
    <property type="project" value="InterPro"/>
</dbReference>
<dbReference type="InterPro" id="IPR003593">
    <property type="entry name" value="AAA+_ATPase"/>
</dbReference>
<dbReference type="GO" id="GO:0003677">
    <property type="term" value="F:DNA binding"/>
    <property type="evidence" value="ECO:0007669"/>
    <property type="project" value="UniProtKB-KW"/>
</dbReference>
<evidence type="ECO:0000313" key="7">
    <source>
        <dbReference type="EMBL" id="MCV7022369.1"/>
    </source>
</evidence>
<dbReference type="SUPFAM" id="SSF48452">
    <property type="entry name" value="TPR-like"/>
    <property type="match status" value="2"/>
</dbReference>
<dbReference type="GO" id="GO:0000160">
    <property type="term" value="P:phosphorelay signal transduction system"/>
    <property type="evidence" value="ECO:0007669"/>
    <property type="project" value="InterPro"/>
</dbReference>
<reference evidence="7" key="3">
    <citation type="journal article" date="2022" name="BMC Genomics">
        <title>Comparative genome analysis of mycobacteria focusing on tRNA and non-coding RNA.</title>
        <authorList>
            <person name="Behra P.R.K."/>
            <person name="Pettersson B.M.F."/>
            <person name="Ramesh M."/>
            <person name="Das S."/>
            <person name="Dasgupta S."/>
            <person name="Kirsebom L.A."/>
        </authorList>
    </citation>
    <scope>NUCLEOTIDE SEQUENCE</scope>
    <source>
        <strain evidence="7">DSM 44203</strain>
    </source>
</reference>
<dbReference type="SMART" id="SM00862">
    <property type="entry name" value="Trans_reg_C"/>
    <property type="match status" value="1"/>
</dbReference>
<dbReference type="InterPro" id="IPR016032">
    <property type="entry name" value="Sig_transdc_resp-reg_C-effctor"/>
</dbReference>
<protein>
    <submittedName>
        <fullName evidence="6 7">Transcriptional regulator</fullName>
    </submittedName>
</protein>
<dbReference type="SMART" id="SM01043">
    <property type="entry name" value="BTAD"/>
    <property type="match status" value="1"/>
</dbReference>
<dbReference type="PANTHER" id="PTHR47691:SF3">
    <property type="entry name" value="HTH-TYPE TRANSCRIPTIONAL REGULATOR RV0890C-RELATED"/>
    <property type="match status" value="1"/>
</dbReference>
<dbReference type="Pfam" id="PF03704">
    <property type="entry name" value="BTAD"/>
    <property type="match status" value="1"/>
</dbReference>
<feature type="domain" description="OmpR/PhoB-type" evidence="4">
    <location>
        <begin position="17"/>
        <end position="92"/>
    </location>
</feature>
<dbReference type="AlphaFoldDB" id="A0AAW5SEW6"/>
<proteinExistence type="inferred from homology"/>
<evidence type="ECO:0000259" key="4">
    <source>
        <dbReference type="SMART" id="SM00862"/>
    </source>
</evidence>
<dbReference type="RefSeq" id="WP_067390577.1">
    <property type="nucleotide sequence ID" value="NZ_BCTA01000036.1"/>
</dbReference>
<dbReference type="InterPro" id="IPR005158">
    <property type="entry name" value="BTAD"/>
</dbReference>
<dbReference type="InterPro" id="IPR001867">
    <property type="entry name" value="OmpR/PhoB-type_DNA-bd"/>
</dbReference>
<evidence type="ECO:0000313" key="6">
    <source>
        <dbReference type="EMBL" id="GAT09948.1"/>
    </source>
</evidence>
<evidence type="ECO:0000259" key="3">
    <source>
        <dbReference type="SMART" id="SM00382"/>
    </source>
</evidence>
<dbReference type="PANTHER" id="PTHR47691">
    <property type="entry name" value="REGULATOR-RELATED"/>
    <property type="match status" value="1"/>
</dbReference>
<name>A0AAW5SEW6_MYCNV</name>
<dbReference type="SUPFAM" id="SSF46894">
    <property type="entry name" value="C-terminal effector domain of the bipartite response regulators"/>
    <property type="match status" value="1"/>
</dbReference>
<dbReference type="InterPro" id="IPR011990">
    <property type="entry name" value="TPR-like_helical_dom_sf"/>
</dbReference>
<dbReference type="EMBL" id="BCTA01000036">
    <property type="protein sequence ID" value="GAT09948.1"/>
    <property type="molecule type" value="Genomic_DNA"/>
</dbReference>
<dbReference type="Proteomes" id="UP000069773">
    <property type="component" value="Unassembled WGS sequence"/>
</dbReference>
<keyword evidence="2" id="KW-0238">DNA-binding</keyword>
<dbReference type="Proteomes" id="UP001207528">
    <property type="component" value="Unassembled WGS sequence"/>
</dbReference>
<evidence type="ECO:0000313" key="8">
    <source>
        <dbReference type="Proteomes" id="UP000069773"/>
    </source>
</evidence>
<dbReference type="InterPro" id="IPR036388">
    <property type="entry name" value="WH-like_DNA-bd_sf"/>
</dbReference>
<sequence>MAVEFRVLGDVEAYVDGRRLEIGHVRQRCVLVALLVDVNHTVTTDQVIDRVWAHEPPHNARNALAAYMSRLRNLFAGIDQVQILRQPGGYLLSAEASTVDLHRFHRLVSIARTTVDPAESAALFDEALNLWRGEPFASLDTPWFTNVRTSLEVERFSVVLDRNDAALAAGHHAQIVGELTTALRVHPLDERLAAQLMLAQYRSGRQAEALDTFRQMRDRLVEELGVDPSPPLSAAYQRILDGDRNAPPAVARTAEAPAAQPPAAALPRRMTTFVGRQAEVEGIREALSGGPLVTLTGVGGVGKTRLALEVAAHIGESFGDGVVLCELAPVNAGSAIGHAVAAALHLQQRQGLDIDATVIEYLSTRELLLIVDNCEHLLDAAAALIERIVTRCRRVTVLATSREALGVDGERLVVVPPLGAEDAAVLFADRARAGRPDFDPDAEPVGAIAEICRQLDGLPLAIELAAARIRVMNSLDLARRLDSLRLLRGGVRGSLPRQQSLAATIDWSYRLLAPPEQRLFVRLSVFAGGFELDAAHGVCGEDGATEEDTLDLLTGLVDKSMVEVRSGSIRTRYVVLETLRAYGRNCLRDKDIENEVAARHARYFTELAERAAVGMHGPQEGAWVERMLPDYDNLRVAFECAMSGGNVDLALRLVTSLSELVHLRIGYESSEWAERALTLADPGHPLFAAAVGFASRGAWNRGEDHRVASLAALADGRSPGRGSGRVAYPSDVLADAALYRGDPATALTHYETEMERARRDGDPIRLVWSLFYVAICQAALRTPEAGHGAAQEAVEVADASGNPTARSMARYALGLVLKKSEPDRALVLFDEAADLAAAVHNFWWYGIALMEATATRGVHHDPSTAARHSIDVLDHWNRVGDWSQQWLNLRYVTRLLARLGADDDALALHHALVSAGKSSPLSDNTVAALGLRARASEAHPLNGDEAVARARRALAGFA</sequence>
<reference evidence="6 8" key="1">
    <citation type="journal article" date="2016" name="Genome Announc.">
        <title>Draft Genome Sequences of Five Rapidly Growing Mycobacterium Species, M. thermoresistibile, M. fortuitum subsp. acetamidolyticum, M. canariasense, M. brisbanense, and M. novocastrense.</title>
        <authorList>
            <person name="Katahira K."/>
            <person name="Ogura Y."/>
            <person name="Gotoh Y."/>
            <person name="Hayashi T."/>
        </authorList>
    </citation>
    <scope>NUCLEOTIDE SEQUENCE [LARGE SCALE GENOMIC DNA]</scope>
    <source>
        <strain evidence="6 8">JCM18114</strain>
    </source>
</reference>
<accession>A0AAW5SEW6</accession>
<feature type="domain" description="AAA+ ATPase" evidence="3">
    <location>
        <begin position="289"/>
        <end position="437"/>
    </location>
</feature>
<dbReference type="CDD" id="cd15831">
    <property type="entry name" value="BTAD"/>
    <property type="match status" value="1"/>
</dbReference>
<evidence type="ECO:0000256" key="2">
    <source>
        <dbReference type="ARBA" id="ARBA00023125"/>
    </source>
</evidence>
<dbReference type="Gene3D" id="3.40.50.300">
    <property type="entry name" value="P-loop containing nucleotide triphosphate hydrolases"/>
    <property type="match status" value="1"/>
</dbReference>
<evidence type="ECO:0000313" key="9">
    <source>
        <dbReference type="Proteomes" id="UP001207528"/>
    </source>
</evidence>
<dbReference type="GO" id="GO:0006355">
    <property type="term" value="P:regulation of DNA-templated transcription"/>
    <property type="evidence" value="ECO:0007669"/>
    <property type="project" value="InterPro"/>
</dbReference>
<organism evidence="7 9">
    <name type="scientific">Mycolicibacterium novocastrense</name>
    <name type="common">Mycobacterium novocastrense</name>
    <dbReference type="NCBI Taxonomy" id="59813"/>
    <lineage>
        <taxon>Bacteria</taxon>
        <taxon>Bacillati</taxon>
        <taxon>Actinomycetota</taxon>
        <taxon>Actinomycetes</taxon>
        <taxon>Mycobacteriales</taxon>
        <taxon>Mycobacteriaceae</taxon>
        <taxon>Mycolicibacterium</taxon>
    </lineage>
</organism>
<dbReference type="PRINTS" id="PR00364">
    <property type="entry name" value="DISEASERSIST"/>
</dbReference>
<comment type="similarity">
    <text evidence="1">Belongs to the AfsR/DnrI/RedD regulatory family.</text>
</comment>
<feature type="domain" description="Bacterial transcriptional activator" evidence="5">
    <location>
        <begin position="99"/>
        <end position="240"/>
    </location>
</feature>
<comment type="caution">
    <text evidence="7">The sequence shown here is derived from an EMBL/GenBank/DDBJ whole genome shotgun (WGS) entry which is preliminary data.</text>
</comment>
<dbReference type="InterPro" id="IPR058852">
    <property type="entry name" value="HTH_77"/>
</dbReference>
<dbReference type="EMBL" id="JACKTI010000017">
    <property type="protein sequence ID" value="MCV7022369.1"/>
    <property type="molecule type" value="Genomic_DNA"/>
</dbReference>
<dbReference type="SMART" id="SM00382">
    <property type="entry name" value="AAA"/>
    <property type="match status" value="1"/>
</dbReference>
<dbReference type="Pfam" id="PF25872">
    <property type="entry name" value="HTH_77"/>
    <property type="match status" value="1"/>
</dbReference>
<gene>
    <name evidence="7" type="ORF">H7I77_03250</name>
    <name evidence="6" type="ORF">RMCN_3081</name>
</gene>
<dbReference type="SUPFAM" id="SSF52540">
    <property type="entry name" value="P-loop containing nucleoside triphosphate hydrolases"/>
    <property type="match status" value="1"/>
</dbReference>
<dbReference type="InterPro" id="IPR027417">
    <property type="entry name" value="P-loop_NTPase"/>
</dbReference>
<evidence type="ECO:0000259" key="5">
    <source>
        <dbReference type="SMART" id="SM01043"/>
    </source>
</evidence>
<dbReference type="Gene3D" id="1.10.10.10">
    <property type="entry name" value="Winged helix-like DNA-binding domain superfamily/Winged helix DNA-binding domain"/>
    <property type="match status" value="1"/>
</dbReference>
<evidence type="ECO:0000256" key="1">
    <source>
        <dbReference type="ARBA" id="ARBA00005820"/>
    </source>
</evidence>
<dbReference type="Gene3D" id="1.25.40.10">
    <property type="entry name" value="Tetratricopeptide repeat domain"/>
    <property type="match status" value="2"/>
</dbReference>
<reference evidence="7" key="2">
    <citation type="submission" date="2020-07" db="EMBL/GenBank/DDBJ databases">
        <authorList>
            <person name="Pettersson B.M.F."/>
            <person name="Behra P.R.K."/>
            <person name="Ramesh M."/>
            <person name="Das S."/>
            <person name="Dasgupta S."/>
            <person name="Kirsebom L.A."/>
        </authorList>
    </citation>
    <scope>NUCLEOTIDE SEQUENCE</scope>
    <source>
        <strain evidence="7">DSM 44203</strain>
    </source>
</reference>